<dbReference type="EC" id="2.7.13.3" evidence="2"/>
<evidence type="ECO:0000256" key="4">
    <source>
        <dbReference type="PROSITE-ProRule" id="PRU00169"/>
    </source>
</evidence>
<dbReference type="InterPro" id="IPR013656">
    <property type="entry name" value="PAS_4"/>
</dbReference>
<keyword evidence="5" id="KW-0472">Membrane</keyword>
<dbReference type="PRINTS" id="PR00344">
    <property type="entry name" value="BCTRLSENSOR"/>
</dbReference>
<dbReference type="PROSITE" id="PS50109">
    <property type="entry name" value="HIS_KIN"/>
    <property type="match status" value="1"/>
</dbReference>
<dbReference type="Pfam" id="PF00072">
    <property type="entry name" value="Response_reg"/>
    <property type="match status" value="1"/>
</dbReference>
<evidence type="ECO:0000313" key="9">
    <source>
        <dbReference type="Proteomes" id="UP001184150"/>
    </source>
</evidence>
<dbReference type="Proteomes" id="UP001184150">
    <property type="component" value="Unassembled WGS sequence"/>
</dbReference>
<sequence length="832" mass="88465">MLPVMVKGASVPAAAGDIDGGNNLSGAPHAAGKGPAWRRDAAWVAAAALAGAALLWLLAGDAVLAATYLLGIAALALVARVLLRFVPARGETAPAAPDWSVTFAAIERPDEALAILDRAGRLACANSRFAEWFGHVAPPRLPLDAPAVEALDGAVRAAWRDGRAQIGEVTSAKGRWRAELLRAGRGQDHLVCRFIPLEQADLVADMAGHVAGKLGRALAREGIQAAVVMPDGLVRAANRAFATRAGGEGAQVGGSDFVSWFRADDAERIFYAREGARGTPVRFVHVPIADPDGVASTDPARVPSLFLIIDNDGALGDARAGLPQIEALLSRLPLGLAMTDRDGRFLFANRAFLRAAGHDDTVPPPYPSDLVIREDKGALADAVRRYTQGAPTAGDVAVRLRASPEEPVSLSLAGVRGMGEGAVLLSLKDSTEEARLKREIAQATKMQAVGQLAGGVAHDFNNVLTAIIGYCDLILMRHTPGDSDYDDIQQIKANSNRAASLTRQLLAFSRQQTLRPEVLQLPDVVAEVSTLLKRLLGEKIQLDVTHDRDLGLVRADPVQLEQVLLNLAVNARDAMTANGADTKTGGTLRIATRRVSANDVRAMKSEILPVADYTALVVEDTGHGIKPSQIGKIFEPFFTTKEKGKGTGLGLSTVYGIVKQSGGFIFADSEVGKGTRFTIYLPVHVPDPAEVAEAAKPKAETRRTQWTGGGRVLLVEDEDTVRAVAERALVRQGYEVTTAADGEDGLEALSRIMAVGGDIDLVVSDVVMPSMDGPAMAREIRRVKPDLPVLFMSGYAEEQLRREIDIPNMHFLAKPFSVAQIVAAVEQVLRGE</sequence>
<dbReference type="InterPro" id="IPR001789">
    <property type="entry name" value="Sig_transdc_resp-reg_receiver"/>
</dbReference>
<dbReference type="InterPro" id="IPR036097">
    <property type="entry name" value="HisK_dim/P_sf"/>
</dbReference>
<dbReference type="Gene3D" id="3.40.50.2300">
    <property type="match status" value="1"/>
</dbReference>
<dbReference type="InterPro" id="IPR011006">
    <property type="entry name" value="CheY-like_superfamily"/>
</dbReference>
<dbReference type="Gene3D" id="3.30.450.20">
    <property type="entry name" value="PAS domain"/>
    <property type="match status" value="1"/>
</dbReference>
<keyword evidence="8" id="KW-0418">Kinase</keyword>
<keyword evidence="3 4" id="KW-0597">Phosphoprotein</keyword>
<dbReference type="GO" id="GO:0004673">
    <property type="term" value="F:protein histidine kinase activity"/>
    <property type="evidence" value="ECO:0007669"/>
    <property type="project" value="UniProtKB-EC"/>
</dbReference>
<dbReference type="InterPro" id="IPR003594">
    <property type="entry name" value="HATPase_dom"/>
</dbReference>
<dbReference type="Pfam" id="PF02518">
    <property type="entry name" value="HATPase_c"/>
    <property type="match status" value="1"/>
</dbReference>
<dbReference type="Pfam" id="PF08448">
    <property type="entry name" value="PAS_4"/>
    <property type="match status" value="1"/>
</dbReference>
<dbReference type="Pfam" id="PF00512">
    <property type="entry name" value="HisKA"/>
    <property type="match status" value="1"/>
</dbReference>
<dbReference type="SUPFAM" id="SSF52172">
    <property type="entry name" value="CheY-like"/>
    <property type="match status" value="1"/>
</dbReference>
<evidence type="ECO:0000259" key="7">
    <source>
        <dbReference type="PROSITE" id="PS50110"/>
    </source>
</evidence>
<dbReference type="SMART" id="SM00387">
    <property type="entry name" value="HATPase_c"/>
    <property type="match status" value="1"/>
</dbReference>
<comment type="caution">
    <text evidence="8">The sequence shown here is derived from an EMBL/GenBank/DDBJ whole genome shotgun (WGS) entry which is preliminary data.</text>
</comment>
<keyword evidence="8" id="KW-0808">Transferase</keyword>
<evidence type="ECO:0000256" key="3">
    <source>
        <dbReference type="ARBA" id="ARBA00022553"/>
    </source>
</evidence>
<dbReference type="SUPFAM" id="SSF47384">
    <property type="entry name" value="Homodimeric domain of signal transducing histidine kinase"/>
    <property type="match status" value="1"/>
</dbReference>
<organism evidence="8 9">
    <name type="scientific">Novosphingobium capsulatum</name>
    <dbReference type="NCBI Taxonomy" id="13688"/>
    <lineage>
        <taxon>Bacteria</taxon>
        <taxon>Pseudomonadati</taxon>
        <taxon>Pseudomonadota</taxon>
        <taxon>Alphaproteobacteria</taxon>
        <taxon>Sphingomonadales</taxon>
        <taxon>Sphingomonadaceae</taxon>
        <taxon>Novosphingobium</taxon>
    </lineage>
</organism>
<evidence type="ECO:0000256" key="2">
    <source>
        <dbReference type="ARBA" id="ARBA00012438"/>
    </source>
</evidence>
<dbReference type="SUPFAM" id="SSF55785">
    <property type="entry name" value="PYP-like sensor domain (PAS domain)"/>
    <property type="match status" value="1"/>
</dbReference>
<dbReference type="PROSITE" id="PS50110">
    <property type="entry name" value="RESPONSE_REGULATORY"/>
    <property type="match status" value="1"/>
</dbReference>
<dbReference type="EMBL" id="JAVDRD010000001">
    <property type="protein sequence ID" value="MDR6509204.1"/>
    <property type="molecule type" value="Genomic_DNA"/>
</dbReference>
<protein>
    <recommendedName>
        <fullName evidence="2">histidine kinase</fullName>
        <ecNumber evidence="2">2.7.13.3</ecNumber>
    </recommendedName>
</protein>
<dbReference type="InterPro" id="IPR003661">
    <property type="entry name" value="HisK_dim/P_dom"/>
</dbReference>
<name>A0ABU1MFT4_9SPHN</name>
<dbReference type="InterPro" id="IPR004358">
    <property type="entry name" value="Sig_transdc_His_kin-like_C"/>
</dbReference>
<keyword evidence="9" id="KW-1185">Reference proteome</keyword>
<dbReference type="InterPro" id="IPR005467">
    <property type="entry name" value="His_kinase_dom"/>
</dbReference>
<feature type="transmembrane region" description="Helical" evidence="5">
    <location>
        <begin position="65"/>
        <end position="83"/>
    </location>
</feature>
<comment type="catalytic activity">
    <reaction evidence="1">
        <text>ATP + protein L-histidine = ADP + protein N-phospho-L-histidine.</text>
        <dbReference type="EC" id="2.7.13.3"/>
    </reaction>
</comment>
<accession>A0ABU1MFT4</accession>
<feature type="modified residue" description="4-aspartylphosphate" evidence="4">
    <location>
        <position position="765"/>
    </location>
</feature>
<evidence type="ECO:0000256" key="5">
    <source>
        <dbReference type="SAM" id="Phobius"/>
    </source>
</evidence>
<reference evidence="8 9" key="1">
    <citation type="submission" date="2023-07" db="EMBL/GenBank/DDBJ databases">
        <title>Sorghum-associated microbial communities from plants grown in Nebraska, USA.</title>
        <authorList>
            <person name="Schachtman D."/>
        </authorList>
    </citation>
    <scope>NUCLEOTIDE SEQUENCE [LARGE SCALE GENOMIC DNA]</scope>
    <source>
        <strain evidence="8 9">DS1027</strain>
    </source>
</reference>
<feature type="transmembrane region" description="Helical" evidence="5">
    <location>
        <begin position="41"/>
        <end position="59"/>
    </location>
</feature>
<proteinExistence type="predicted"/>
<dbReference type="InterPro" id="IPR036890">
    <property type="entry name" value="HATPase_C_sf"/>
</dbReference>
<evidence type="ECO:0000313" key="8">
    <source>
        <dbReference type="EMBL" id="MDR6509204.1"/>
    </source>
</evidence>
<dbReference type="Gene3D" id="3.30.565.10">
    <property type="entry name" value="Histidine kinase-like ATPase, C-terminal domain"/>
    <property type="match status" value="1"/>
</dbReference>
<gene>
    <name evidence="8" type="ORF">J2792_000044</name>
</gene>
<dbReference type="SMART" id="SM00388">
    <property type="entry name" value="HisKA"/>
    <property type="match status" value="1"/>
</dbReference>
<evidence type="ECO:0000256" key="1">
    <source>
        <dbReference type="ARBA" id="ARBA00000085"/>
    </source>
</evidence>
<dbReference type="PANTHER" id="PTHR43065:SF42">
    <property type="entry name" value="TWO-COMPONENT SENSOR PPRA"/>
    <property type="match status" value="1"/>
</dbReference>
<feature type="domain" description="Histidine kinase" evidence="6">
    <location>
        <begin position="455"/>
        <end position="685"/>
    </location>
</feature>
<dbReference type="RefSeq" id="WP_309804065.1">
    <property type="nucleotide sequence ID" value="NZ_JAVDRD010000001.1"/>
</dbReference>
<dbReference type="CDD" id="cd00082">
    <property type="entry name" value="HisKA"/>
    <property type="match status" value="1"/>
</dbReference>
<keyword evidence="5" id="KW-0812">Transmembrane</keyword>
<dbReference type="PANTHER" id="PTHR43065">
    <property type="entry name" value="SENSOR HISTIDINE KINASE"/>
    <property type="match status" value="1"/>
</dbReference>
<dbReference type="SMART" id="SM00448">
    <property type="entry name" value="REC"/>
    <property type="match status" value="1"/>
</dbReference>
<dbReference type="SUPFAM" id="SSF55874">
    <property type="entry name" value="ATPase domain of HSP90 chaperone/DNA topoisomerase II/histidine kinase"/>
    <property type="match status" value="1"/>
</dbReference>
<dbReference type="Gene3D" id="1.10.287.130">
    <property type="match status" value="1"/>
</dbReference>
<feature type="domain" description="Response regulatory" evidence="7">
    <location>
        <begin position="711"/>
        <end position="829"/>
    </location>
</feature>
<evidence type="ECO:0000259" key="6">
    <source>
        <dbReference type="PROSITE" id="PS50109"/>
    </source>
</evidence>
<keyword evidence="5" id="KW-1133">Transmembrane helix</keyword>
<dbReference type="InterPro" id="IPR035965">
    <property type="entry name" value="PAS-like_dom_sf"/>
</dbReference>